<reference evidence="7 8" key="1">
    <citation type="submission" date="2019-04" db="EMBL/GenBank/DDBJ databases">
        <title>Isolation and identification of Cellulomonas shaoxiangyii sp. Nov. isolated from feces of the Tibetan antelopes (Pantholops hodgsonii) in the Qinghai-Tibet plateau of China.</title>
        <authorList>
            <person name="Tian Z."/>
        </authorList>
    </citation>
    <scope>NUCLEOTIDE SEQUENCE [LARGE SCALE GENOMIC DNA]</scope>
    <source>
        <strain evidence="7 8">Z28</strain>
    </source>
</reference>
<accession>A0A4P7SNY7</accession>
<dbReference type="OrthoDB" id="4829464at2"/>
<dbReference type="SUPFAM" id="SSF47598">
    <property type="entry name" value="Ribbon-helix-helix"/>
    <property type="match status" value="1"/>
</dbReference>
<keyword evidence="1" id="KW-0678">Repressor</keyword>
<dbReference type="Pfam" id="PF08681">
    <property type="entry name" value="TacA1"/>
    <property type="match status" value="1"/>
</dbReference>
<gene>
    <name evidence="7" type="ORF">E5225_15020</name>
</gene>
<evidence type="ECO:0000256" key="6">
    <source>
        <dbReference type="ARBA" id="ARBA00049988"/>
    </source>
</evidence>
<keyword evidence="2" id="KW-1277">Toxin-antitoxin system</keyword>
<name>A0A4P7SNY7_9CELL</name>
<evidence type="ECO:0000313" key="7">
    <source>
        <dbReference type="EMBL" id="QCB94674.1"/>
    </source>
</evidence>
<protein>
    <submittedName>
        <fullName evidence="7">DUF1778 domain-containing protein</fullName>
    </submittedName>
</protein>
<evidence type="ECO:0000256" key="3">
    <source>
        <dbReference type="ARBA" id="ARBA00023015"/>
    </source>
</evidence>
<evidence type="ECO:0000256" key="2">
    <source>
        <dbReference type="ARBA" id="ARBA00022649"/>
    </source>
</evidence>
<dbReference type="RefSeq" id="WP_135973639.1">
    <property type="nucleotide sequence ID" value="NZ_CP039291.1"/>
</dbReference>
<dbReference type="PANTHER" id="PTHR35401:SF1">
    <property type="entry name" value="CYTOPLASMIC PROTEIN"/>
    <property type="match status" value="1"/>
</dbReference>
<comment type="similarity">
    <text evidence="6">Belongs to the TacA antitoxin family.</text>
</comment>
<organism evidence="7 8">
    <name type="scientific">Cellulomonas shaoxiangyii</name>
    <dbReference type="NCBI Taxonomy" id="2566013"/>
    <lineage>
        <taxon>Bacteria</taxon>
        <taxon>Bacillati</taxon>
        <taxon>Actinomycetota</taxon>
        <taxon>Actinomycetes</taxon>
        <taxon>Micrococcales</taxon>
        <taxon>Cellulomonadaceae</taxon>
        <taxon>Cellulomonas</taxon>
    </lineage>
</organism>
<dbReference type="InterPro" id="IPR014795">
    <property type="entry name" value="TacA_1-like"/>
</dbReference>
<dbReference type="EMBL" id="CP039291">
    <property type="protein sequence ID" value="QCB94674.1"/>
    <property type="molecule type" value="Genomic_DNA"/>
</dbReference>
<keyword evidence="3" id="KW-0805">Transcription regulation</keyword>
<sequence length="103" mass="11469">MVWGEHIPLRTARLHMRLTEEGLALLRQAAAVQEQDVTSFVLGVALDRARDVVTRENALRVQMAVIAADPLRYVRDPRVPDDPELAALVLAVRHDPDGLDRLG</sequence>
<keyword evidence="5" id="KW-0804">Transcription</keyword>
<dbReference type="KEGG" id="celz:E5225_15020"/>
<dbReference type="Gene3D" id="1.20.5.780">
    <property type="entry name" value="Single helix bin"/>
    <property type="match status" value="1"/>
</dbReference>
<dbReference type="GO" id="GO:0003677">
    <property type="term" value="F:DNA binding"/>
    <property type="evidence" value="ECO:0007669"/>
    <property type="project" value="UniProtKB-KW"/>
</dbReference>
<dbReference type="AlphaFoldDB" id="A0A4P7SNY7"/>
<evidence type="ECO:0000256" key="1">
    <source>
        <dbReference type="ARBA" id="ARBA00022491"/>
    </source>
</evidence>
<dbReference type="InterPro" id="IPR010985">
    <property type="entry name" value="Ribbon_hlx_hlx"/>
</dbReference>
<keyword evidence="4" id="KW-0238">DNA-binding</keyword>
<keyword evidence="8" id="KW-1185">Reference proteome</keyword>
<dbReference type="PANTHER" id="PTHR35401">
    <property type="entry name" value="COPG FAMILY HELIX-TURN-HELIX PROTEIN-RELATED-RELATED"/>
    <property type="match status" value="1"/>
</dbReference>
<proteinExistence type="inferred from homology"/>
<evidence type="ECO:0000256" key="4">
    <source>
        <dbReference type="ARBA" id="ARBA00023125"/>
    </source>
</evidence>
<evidence type="ECO:0000256" key="5">
    <source>
        <dbReference type="ARBA" id="ARBA00023163"/>
    </source>
</evidence>
<dbReference type="Proteomes" id="UP000296469">
    <property type="component" value="Chromosome"/>
</dbReference>
<evidence type="ECO:0000313" key="8">
    <source>
        <dbReference type="Proteomes" id="UP000296469"/>
    </source>
</evidence>
<dbReference type="GO" id="GO:0006355">
    <property type="term" value="P:regulation of DNA-templated transcription"/>
    <property type="evidence" value="ECO:0007669"/>
    <property type="project" value="InterPro"/>
</dbReference>